<name>A0A7M1QZF3_9ACTO</name>
<protein>
    <submittedName>
        <fullName evidence="1">Uncharacterized protein</fullName>
    </submittedName>
</protein>
<organism evidence="1 2">
    <name type="scientific">Trueperella pecoris</name>
    <dbReference type="NCBI Taxonomy" id="2733571"/>
    <lineage>
        <taxon>Bacteria</taxon>
        <taxon>Bacillati</taxon>
        <taxon>Actinomycetota</taxon>
        <taxon>Actinomycetes</taxon>
        <taxon>Actinomycetales</taxon>
        <taxon>Actinomycetaceae</taxon>
        <taxon>Trueperella</taxon>
    </lineage>
</organism>
<dbReference type="Proteomes" id="UP000594961">
    <property type="component" value="Chromosome"/>
</dbReference>
<evidence type="ECO:0000313" key="1">
    <source>
        <dbReference type="EMBL" id="QOR47328.1"/>
    </source>
</evidence>
<dbReference type="AlphaFoldDB" id="A0A7M1QZF3"/>
<dbReference type="RefSeq" id="WP_197552413.1">
    <property type="nucleotide sequence ID" value="NZ_CP063212.1"/>
</dbReference>
<reference evidence="1 2" key="1">
    <citation type="submission" date="2020-10" db="EMBL/GenBank/DDBJ databases">
        <title>Trueperella pecoris sp. nov. isolated from bovine and porcine specimens.</title>
        <authorList>
            <person name="Schoenecker L."/>
            <person name="Schnydrig P."/>
            <person name="Brodard I."/>
            <person name="Thomann A."/>
            <person name="Hemphill A."/>
            <person name="Rodriguez-Campos S."/>
            <person name="Perreten V."/>
            <person name="Jores J."/>
            <person name="Kittl S."/>
        </authorList>
    </citation>
    <scope>NUCLEOTIDE SEQUENCE [LARGE SCALE GENOMIC DNA]</scope>
    <source>
        <strain evidence="1 2">19OD0592</strain>
    </source>
</reference>
<evidence type="ECO:0000313" key="2">
    <source>
        <dbReference type="Proteomes" id="UP000594961"/>
    </source>
</evidence>
<accession>A0A7M1QZF3</accession>
<proteinExistence type="predicted"/>
<gene>
    <name evidence="1" type="ORF">INS90_08695</name>
</gene>
<sequence>MLTKPAYRLPPTLGPKNTIVENAALDEGWRLTKAGGYSGRCELARRRRTAVAGR</sequence>
<dbReference type="EMBL" id="CP063212">
    <property type="protein sequence ID" value="QOR47328.1"/>
    <property type="molecule type" value="Genomic_DNA"/>
</dbReference>